<evidence type="ECO:0000313" key="3">
    <source>
        <dbReference type="Ensembl" id="ENSCSAVP00000015813.1"/>
    </source>
</evidence>
<dbReference type="Proteomes" id="UP000007875">
    <property type="component" value="Unassembled WGS sequence"/>
</dbReference>
<dbReference type="eggNOG" id="KOG3564">
    <property type="taxonomic scope" value="Eukaryota"/>
</dbReference>
<dbReference type="SMART" id="SM00324">
    <property type="entry name" value="RhoGAP"/>
    <property type="match status" value="1"/>
</dbReference>
<dbReference type="GO" id="GO:0032154">
    <property type="term" value="C:cleavage furrow"/>
    <property type="evidence" value="ECO:0007669"/>
    <property type="project" value="TreeGrafter"/>
</dbReference>
<dbReference type="SUPFAM" id="SSF57889">
    <property type="entry name" value="Cysteine-rich domain"/>
    <property type="match status" value="1"/>
</dbReference>
<protein>
    <recommendedName>
        <fullName evidence="2">Rho-GAP domain-containing protein</fullName>
    </recommendedName>
</protein>
<dbReference type="PANTHER" id="PTHR46199:SF3">
    <property type="entry name" value="RAC GTPASE-ACTIVATING PROTEIN 1"/>
    <property type="match status" value="1"/>
</dbReference>
<sequence>MKPCVITKETCKPCGKRIQFGKKALKCGDCRLVAHIDCEGETKLYPCDPTVSSPTTPTEKNTLVDFLASNESPQIPPIIYHTVQEIERRGLNEVGLYRVPGMLRVVKELREKFKGRNVPKLMDVSDVHALCSLVKDFLRVTLNEPIVTFHLRPQFIQASRQEDDAAMYGVLEELGSANRDTLMFLVLHFQRVIANPATRMSVEGLSKAIGPSVVGFSCPDPSVNDLQNSAFDQEMVLTKLLRLPADFYMSKLQTMPATAPIKSNYNVPRTPETYAGPESGLGPLSPRKTPSSSSLAERAKKYLGGTPFGRGKRGKETSYFSSPSLN</sequence>
<dbReference type="PANTHER" id="PTHR46199">
    <property type="entry name" value="RAC GTPASE-ACTIVATING PROTEIN 1"/>
    <property type="match status" value="1"/>
</dbReference>
<dbReference type="InterPro" id="IPR008936">
    <property type="entry name" value="Rho_GTPase_activation_prot"/>
</dbReference>
<proteinExistence type="predicted"/>
<dbReference type="GO" id="GO:0030496">
    <property type="term" value="C:midbody"/>
    <property type="evidence" value="ECO:0007669"/>
    <property type="project" value="TreeGrafter"/>
</dbReference>
<dbReference type="AlphaFoldDB" id="H2ZDZ7"/>
<evidence type="ECO:0000256" key="1">
    <source>
        <dbReference type="SAM" id="MobiDB-lite"/>
    </source>
</evidence>
<dbReference type="GeneTree" id="ENSGT00940000154610"/>
<dbReference type="Gene3D" id="3.30.60.20">
    <property type="match status" value="1"/>
</dbReference>
<dbReference type="STRING" id="51511.ENSCSAVP00000015813"/>
<dbReference type="InParanoid" id="H2ZDZ7"/>
<dbReference type="GO" id="GO:0097149">
    <property type="term" value="C:centralspindlin complex"/>
    <property type="evidence" value="ECO:0007669"/>
    <property type="project" value="TreeGrafter"/>
</dbReference>
<dbReference type="HOGENOM" id="CLU_852478_0_0_1"/>
<dbReference type="Pfam" id="PF00620">
    <property type="entry name" value="RhoGAP"/>
    <property type="match status" value="1"/>
</dbReference>
<dbReference type="GO" id="GO:0005096">
    <property type="term" value="F:GTPase activator activity"/>
    <property type="evidence" value="ECO:0007669"/>
    <property type="project" value="TreeGrafter"/>
</dbReference>
<dbReference type="Ensembl" id="ENSCSAVT00000015992.1">
    <property type="protein sequence ID" value="ENSCSAVP00000015813.1"/>
    <property type="gene ID" value="ENSCSAVG00000009295.1"/>
</dbReference>
<reference evidence="3" key="2">
    <citation type="submission" date="2025-08" db="UniProtKB">
        <authorList>
            <consortium name="Ensembl"/>
        </authorList>
    </citation>
    <scope>IDENTIFICATION</scope>
</reference>
<feature type="domain" description="Rho-GAP" evidence="2">
    <location>
        <begin position="61"/>
        <end position="248"/>
    </location>
</feature>
<feature type="region of interest" description="Disordered" evidence="1">
    <location>
        <begin position="261"/>
        <end position="326"/>
    </location>
</feature>
<dbReference type="SUPFAM" id="SSF48350">
    <property type="entry name" value="GTPase activation domain, GAP"/>
    <property type="match status" value="1"/>
</dbReference>
<organism evidence="3 4">
    <name type="scientific">Ciona savignyi</name>
    <name type="common">Pacific transparent sea squirt</name>
    <dbReference type="NCBI Taxonomy" id="51511"/>
    <lineage>
        <taxon>Eukaryota</taxon>
        <taxon>Metazoa</taxon>
        <taxon>Chordata</taxon>
        <taxon>Tunicata</taxon>
        <taxon>Ascidiacea</taxon>
        <taxon>Phlebobranchia</taxon>
        <taxon>Cionidae</taxon>
        <taxon>Ciona</taxon>
    </lineage>
</organism>
<dbReference type="PROSITE" id="PS50238">
    <property type="entry name" value="RHOGAP"/>
    <property type="match status" value="1"/>
</dbReference>
<keyword evidence="4" id="KW-1185">Reference proteome</keyword>
<dbReference type="GO" id="GO:0007266">
    <property type="term" value="P:Rho protein signal transduction"/>
    <property type="evidence" value="ECO:0007669"/>
    <property type="project" value="TreeGrafter"/>
</dbReference>
<evidence type="ECO:0000313" key="4">
    <source>
        <dbReference type="Proteomes" id="UP000007875"/>
    </source>
</evidence>
<evidence type="ECO:0000259" key="2">
    <source>
        <dbReference type="PROSITE" id="PS50238"/>
    </source>
</evidence>
<dbReference type="GO" id="GO:0051233">
    <property type="term" value="C:spindle midzone"/>
    <property type="evidence" value="ECO:0007669"/>
    <property type="project" value="TreeGrafter"/>
</dbReference>
<accession>H2ZDZ7</accession>
<dbReference type="GO" id="GO:0051256">
    <property type="term" value="P:mitotic spindle midzone assembly"/>
    <property type="evidence" value="ECO:0007669"/>
    <property type="project" value="TreeGrafter"/>
</dbReference>
<reference evidence="3" key="3">
    <citation type="submission" date="2025-09" db="UniProtKB">
        <authorList>
            <consortium name="Ensembl"/>
        </authorList>
    </citation>
    <scope>IDENTIFICATION</scope>
</reference>
<dbReference type="GO" id="GO:0000281">
    <property type="term" value="P:mitotic cytokinesis"/>
    <property type="evidence" value="ECO:0007669"/>
    <property type="project" value="TreeGrafter"/>
</dbReference>
<reference evidence="4" key="1">
    <citation type="submission" date="2003-08" db="EMBL/GenBank/DDBJ databases">
        <authorList>
            <person name="Birren B."/>
            <person name="Nusbaum C."/>
            <person name="Abebe A."/>
            <person name="Abouelleil A."/>
            <person name="Adekoya E."/>
            <person name="Ait-zahra M."/>
            <person name="Allen N."/>
            <person name="Allen T."/>
            <person name="An P."/>
            <person name="Anderson M."/>
            <person name="Anderson S."/>
            <person name="Arachchi H."/>
            <person name="Armbruster J."/>
            <person name="Bachantsang P."/>
            <person name="Baldwin J."/>
            <person name="Barry A."/>
            <person name="Bayul T."/>
            <person name="Blitshsteyn B."/>
            <person name="Bloom T."/>
            <person name="Blye J."/>
            <person name="Boguslavskiy L."/>
            <person name="Borowsky M."/>
            <person name="Boukhgalter B."/>
            <person name="Brunache A."/>
            <person name="Butler J."/>
            <person name="Calixte N."/>
            <person name="Calvo S."/>
            <person name="Camarata J."/>
            <person name="Campo K."/>
            <person name="Chang J."/>
            <person name="Cheshatsang Y."/>
            <person name="Citroen M."/>
            <person name="Collymore A."/>
            <person name="Considine T."/>
            <person name="Cook A."/>
            <person name="Cooke P."/>
            <person name="Corum B."/>
            <person name="Cuomo C."/>
            <person name="David R."/>
            <person name="Dawoe T."/>
            <person name="Degray S."/>
            <person name="Dodge S."/>
            <person name="Dooley K."/>
            <person name="Dorje P."/>
            <person name="Dorjee K."/>
            <person name="Dorris L."/>
            <person name="Duffey N."/>
            <person name="Dupes A."/>
            <person name="Elkins T."/>
            <person name="Engels R."/>
            <person name="Erickson J."/>
            <person name="Farina A."/>
            <person name="Faro S."/>
            <person name="Ferreira P."/>
            <person name="Fischer H."/>
            <person name="Fitzgerald M."/>
            <person name="Foley K."/>
            <person name="Gage D."/>
            <person name="Galagan J."/>
            <person name="Gearin G."/>
            <person name="Gnerre S."/>
            <person name="Gnirke A."/>
            <person name="Goyette A."/>
            <person name="Graham J."/>
            <person name="Grandbois E."/>
            <person name="Gyaltsen K."/>
            <person name="Hafez N."/>
            <person name="Hagopian D."/>
            <person name="Hagos B."/>
            <person name="Hall J."/>
            <person name="Hatcher B."/>
            <person name="Heller A."/>
            <person name="Higgins H."/>
            <person name="Honan T."/>
            <person name="Horn A."/>
            <person name="Houde N."/>
            <person name="Hughes L."/>
            <person name="Hulme W."/>
            <person name="Husby E."/>
            <person name="Iliev I."/>
            <person name="Jaffe D."/>
            <person name="Jones C."/>
            <person name="Kamal M."/>
            <person name="Kamat A."/>
            <person name="Kamvysselis M."/>
            <person name="Karlsson E."/>
            <person name="Kells C."/>
            <person name="Kieu A."/>
            <person name="Kisner P."/>
            <person name="Kodira C."/>
            <person name="Kulbokas E."/>
            <person name="Labutti K."/>
            <person name="Lama D."/>
            <person name="Landers T."/>
            <person name="Leger J."/>
            <person name="Levine S."/>
            <person name="Lewis D."/>
            <person name="Lewis T."/>
            <person name="Lindblad-toh K."/>
            <person name="Liu X."/>
            <person name="Lokyitsang T."/>
            <person name="Lokyitsang Y."/>
            <person name="Lucien O."/>
            <person name="Lui A."/>
            <person name="Ma L.J."/>
            <person name="Mabbitt R."/>
            <person name="Macdonald J."/>
            <person name="Maclean C."/>
            <person name="Major J."/>
            <person name="Manning J."/>
            <person name="Marabella R."/>
            <person name="Maru K."/>
            <person name="Matthews C."/>
            <person name="Mauceli E."/>
            <person name="Mccarthy M."/>
            <person name="Mcdonough S."/>
            <person name="Mcghee T."/>
            <person name="Meldrim J."/>
            <person name="Meneus L."/>
            <person name="Mesirov J."/>
            <person name="Mihalev A."/>
            <person name="Mihova T."/>
            <person name="Mikkelsen T."/>
            <person name="Mlenga V."/>
            <person name="Moru K."/>
            <person name="Mozes J."/>
            <person name="Mulrain L."/>
            <person name="Munson G."/>
            <person name="Naylor J."/>
            <person name="Newes C."/>
            <person name="Nguyen C."/>
            <person name="Nguyen N."/>
            <person name="Nguyen T."/>
            <person name="Nicol R."/>
            <person name="Nielsen C."/>
            <person name="Nizzari M."/>
            <person name="Norbu C."/>
            <person name="Norbu N."/>
            <person name="O'donnell P."/>
            <person name="Okoawo O."/>
            <person name="O'leary S."/>
            <person name="Omotosho B."/>
            <person name="O'neill K."/>
            <person name="Osman S."/>
            <person name="Parker S."/>
            <person name="Perrin D."/>
            <person name="Phunkhang P."/>
            <person name="Piqani B."/>
            <person name="Purcell S."/>
            <person name="Rachupka T."/>
            <person name="Ramasamy U."/>
            <person name="Rameau R."/>
            <person name="Ray V."/>
            <person name="Raymond C."/>
            <person name="Retta R."/>
            <person name="Richardson S."/>
            <person name="Rise C."/>
            <person name="Rodriguez J."/>
            <person name="Rogers J."/>
            <person name="Rogov P."/>
            <person name="Rutman M."/>
            <person name="Schupbach R."/>
            <person name="Seaman C."/>
            <person name="Settipalli S."/>
            <person name="Sharpe T."/>
            <person name="Sheridan J."/>
            <person name="Sherpa N."/>
            <person name="Shi J."/>
            <person name="Smirnov S."/>
            <person name="Smith C."/>
            <person name="Sougnez C."/>
            <person name="Spencer B."/>
            <person name="Stalker J."/>
            <person name="Stange-thomann N."/>
            <person name="Stavropoulos S."/>
            <person name="Stetson K."/>
            <person name="Stone C."/>
            <person name="Stone S."/>
            <person name="Stubbs M."/>
            <person name="Talamas J."/>
            <person name="Tchuinga P."/>
            <person name="Tenzing P."/>
            <person name="Tesfaye S."/>
            <person name="Theodore J."/>
            <person name="Thoulutsang Y."/>
            <person name="Topham K."/>
            <person name="Towey S."/>
            <person name="Tsamla T."/>
            <person name="Tsomo N."/>
            <person name="Vallee D."/>
            <person name="Vassiliev H."/>
            <person name="Venkataraman V."/>
            <person name="Vinson J."/>
            <person name="Vo A."/>
            <person name="Wade C."/>
            <person name="Wang S."/>
            <person name="Wangchuk T."/>
            <person name="Wangdi T."/>
            <person name="Whittaker C."/>
            <person name="Wilkinson J."/>
            <person name="Wu Y."/>
            <person name="Wyman D."/>
            <person name="Yadav S."/>
            <person name="Yang S."/>
            <person name="Yang X."/>
            <person name="Yeager S."/>
            <person name="Yee E."/>
            <person name="Young G."/>
            <person name="Zainoun J."/>
            <person name="Zembeck L."/>
            <person name="Zimmer A."/>
            <person name="Zody M."/>
            <person name="Lander E."/>
        </authorList>
    </citation>
    <scope>NUCLEOTIDE SEQUENCE [LARGE SCALE GENOMIC DNA]</scope>
</reference>
<dbReference type="Gene3D" id="1.10.555.10">
    <property type="entry name" value="Rho GTPase activation protein"/>
    <property type="match status" value="1"/>
</dbReference>
<dbReference type="OMA" id="FENIARC"/>
<dbReference type="GO" id="GO:0005634">
    <property type="term" value="C:nucleus"/>
    <property type="evidence" value="ECO:0007669"/>
    <property type="project" value="TreeGrafter"/>
</dbReference>
<dbReference type="InterPro" id="IPR000198">
    <property type="entry name" value="RhoGAP_dom"/>
</dbReference>
<dbReference type="InterPro" id="IPR046349">
    <property type="entry name" value="C1-like_sf"/>
</dbReference>
<dbReference type="CDD" id="cd20821">
    <property type="entry name" value="C1_MgcRacGAP"/>
    <property type="match status" value="1"/>
</dbReference>
<name>H2ZDZ7_CIOSA</name>